<protein>
    <recommendedName>
        <fullName evidence="3">DUF4936 family protein</fullName>
    </recommendedName>
</protein>
<comment type="caution">
    <text evidence="1">The sequence shown here is derived from an EMBL/GenBank/DDBJ whole genome shotgun (WGS) entry which is preliminary data.</text>
</comment>
<evidence type="ECO:0008006" key="3">
    <source>
        <dbReference type="Google" id="ProtNLM"/>
    </source>
</evidence>
<name>A0AAI9IBK0_9BURK</name>
<dbReference type="RefSeq" id="WP_006712981.1">
    <property type="nucleotide sequence ID" value="NZ_AEEC02000032.1"/>
</dbReference>
<accession>A0AAI9IBK0</accession>
<dbReference type="Proteomes" id="UP000006772">
    <property type="component" value="Unassembled WGS sequence"/>
</dbReference>
<evidence type="ECO:0000313" key="1">
    <source>
        <dbReference type="EMBL" id="EOA03137.1"/>
    </source>
</evidence>
<dbReference type="AlphaFoldDB" id="A0AAI9IBK0"/>
<evidence type="ECO:0000313" key="2">
    <source>
        <dbReference type="Proteomes" id="UP000006772"/>
    </source>
</evidence>
<dbReference type="EMBL" id="AEEC02000032">
    <property type="protein sequence ID" value="EOA03137.1"/>
    <property type="molecule type" value="Genomic_DNA"/>
</dbReference>
<gene>
    <name evidence="1" type="ORF">HFRIS_018858</name>
</gene>
<sequence length="99" mass="10790">MDLYIYYRVASAHAPTLLGKIRGVQATLQARQQVAGALKRRPGEQDGLQTWMEIYQGIADTDAEGFTRALEQALAETGALSLISGARHVEQFEDIAPCA</sequence>
<proteinExistence type="predicted"/>
<organism evidence="1 2">
    <name type="scientific">Herbaspirillum frisingense GSF30</name>
    <dbReference type="NCBI Taxonomy" id="864073"/>
    <lineage>
        <taxon>Bacteria</taxon>
        <taxon>Pseudomonadati</taxon>
        <taxon>Pseudomonadota</taxon>
        <taxon>Betaproteobacteria</taxon>
        <taxon>Burkholderiales</taxon>
        <taxon>Oxalobacteraceae</taxon>
        <taxon>Herbaspirillum</taxon>
    </lineage>
</organism>
<reference evidence="1 2" key="1">
    <citation type="journal article" date="2013" name="Front. Microbiol.">
        <title>The genome of the endophytic bacterium H. frisingense GSF30(T) identifies diverse strategies in the Herbaspirillum genus to interact with plants.</title>
        <authorList>
            <person name="Straub D."/>
            <person name="Rothballer M."/>
            <person name="Hartmann A."/>
            <person name="Ludewig U."/>
        </authorList>
    </citation>
    <scope>NUCLEOTIDE SEQUENCE [LARGE SCALE GENOMIC DNA]</scope>
    <source>
        <strain evidence="1 2">GSF30</strain>
    </source>
</reference>
<dbReference type="InterPro" id="IPR032556">
    <property type="entry name" value="DUF4936"/>
</dbReference>
<dbReference type="Pfam" id="PF16290">
    <property type="entry name" value="DUF4936"/>
    <property type="match status" value="1"/>
</dbReference>